<protein>
    <submittedName>
        <fullName evidence="1">Uncharacterized protein</fullName>
    </submittedName>
</protein>
<gene>
    <name evidence="1" type="ORF">MNBD_GAMMA09-500</name>
</gene>
<proteinExistence type="predicted"/>
<evidence type="ECO:0000313" key="1">
    <source>
        <dbReference type="EMBL" id="VAW63240.1"/>
    </source>
</evidence>
<reference evidence="1" key="1">
    <citation type="submission" date="2018-06" db="EMBL/GenBank/DDBJ databases">
        <authorList>
            <person name="Zhirakovskaya E."/>
        </authorList>
    </citation>
    <scope>NUCLEOTIDE SEQUENCE</scope>
</reference>
<name>A0A3B0XF50_9ZZZZ</name>
<dbReference type="EMBL" id="UOFI01000040">
    <property type="protein sequence ID" value="VAW63240.1"/>
    <property type="molecule type" value="Genomic_DNA"/>
</dbReference>
<dbReference type="AlphaFoldDB" id="A0A3B0XF50"/>
<accession>A0A3B0XF50</accession>
<sequence length="649" mass="71306">MIDLTSGAARELIGLDEASDQLLKGTIVTDDRRRRPLWFDGRFLDAAALSSEQNYFLGRQSDISRVAGVGVVSGLMVDNIDNKARTVSIETGHGITPAGELVVLPENLAVDLADVPEVQKLDASFGLSEIPRQASRNRSGLYVLALRPVEFTADPVASYPTSINGARSVEDGNIIEATAITLIPYPDQGARVELNQRRKYVAREIFIEESKKAQPVGVLPLAMIALNLGVIQWIDNFMVRREVGARDHDVFGLGLSPRALREAYLKQYFNQLSEHTESNVSGVSRFIAADYFAALPAAGPMPASAINTDDFTQAYFPSEMDVELSIIPEDELAALIEDSYSLPPVDLTLESDEFESTSILIVIPVNRTKVRQLSLSLKKLIKPLKSAAPGLIAKRSPIAALKQLSLRRIQGPADITDPAENIWRQTLQGVENLWYIRRRNISYREEIVADPVILNRQEEAIEDSVIELFKEMELTKAVGSIKRRATTAAEAELMRLFSSPVMLSGSKIAVKAAINEISDLQTLDRLSIMKVAERFTEPEFGEGIAKLEKLNPDIIKNKKFIDSLSASGKLPEIDRLVSSLIPQEVGRFTEELASVASSGAKSQPKKVATLITEKLKTIDSKSFTIDSRNKSAIKKIISGVAANTNKILQ</sequence>
<organism evidence="1">
    <name type="scientific">hydrothermal vent metagenome</name>
    <dbReference type="NCBI Taxonomy" id="652676"/>
    <lineage>
        <taxon>unclassified sequences</taxon>
        <taxon>metagenomes</taxon>
        <taxon>ecological metagenomes</taxon>
    </lineage>
</organism>